<protein>
    <submittedName>
        <fullName evidence="1">Uncharacterized protein</fullName>
    </submittedName>
</protein>
<proteinExistence type="predicted"/>
<dbReference type="AlphaFoldDB" id="Q2F9T9"/>
<organism evidence="1">
    <name type="scientific">Vibrio sp. DAT722</name>
    <dbReference type="NCBI Taxonomy" id="344879"/>
    <lineage>
        <taxon>Bacteria</taxon>
        <taxon>Pseudomonadati</taxon>
        <taxon>Pseudomonadota</taxon>
        <taxon>Gammaproteobacteria</taxon>
        <taxon>Vibrionales</taxon>
        <taxon>Vibrionaceae</taxon>
        <taxon>Vibrio</taxon>
    </lineage>
</organism>
<accession>Q2F9T9</accession>
<sequence>MKFIKYLSKGNSVGLDQDIQSYWEINDEGYVSRSIEIKPNGDVLKYSENHLADSYGQLPEGIISDGNLSDNSFGSCIEMTEKEFEKMWQRTATNKT</sequence>
<evidence type="ECO:0000313" key="1">
    <source>
        <dbReference type="EMBL" id="ABA55932.1"/>
    </source>
</evidence>
<reference evidence="1" key="1">
    <citation type="journal article" date="2006" name="BMC Evol. Biol.">
        <title>Recovery and evolutionary analysis of complete integron gene cassette arrays from Vibrio.</title>
        <authorList>
            <person name="Boucher Y."/>
            <person name="Nesbo C.L."/>
            <person name="Joss M.J."/>
            <person name="Robinson A."/>
            <person name="Mabbutt B.C."/>
            <person name="Gillings M.R."/>
            <person name="Doolittle W.F."/>
            <person name="Stokes H.W."/>
        </authorList>
    </citation>
    <scope>NUCLEOTIDE SEQUENCE</scope>
    <source>
        <strain evidence="1">DAT722</strain>
    </source>
</reference>
<dbReference type="EMBL" id="DQ139261">
    <property type="protein sequence ID" value="ABA55932.1"/>
    <property type="molecule type" value="Genomic_DNA"/>
</dbReference>
<name>Q2F9T9_9VIBR</name>